<dbReference type="Proteomes" id="UP000269692">
    <property type="component" value="Unassembled WGS sequence"/>
</dbReference>
<dbReference type="EMBL" id="RCTF01000019">
    <property type="protein sequence ID" value="RLP74423.1"/>
    <property type="molecule type" value="Genomic_DNA"/>
</dbReference>
<comment type="caution">
    <text evidence="2">The sequence shown here is derived from an EMBL/GenBank/DDBJ whole genome shotgun (WGS) entry which is preliminary data.</text>
</comment>
<organism evidence="2 3">
    <name type="scientific">Xanthobacter tagetidis</name>
    <dbReference type="NCBI Taxonomy" id="60216"/>
    <lineage>
        <taxon>Bacteria</taxon>
        <taxon>Pseudomonadati</taxon>
        <taxon>Pseudomonadota</taxon>
        <taxon>Alphaproteobacteria</taxon>
        <taxon>Hyphomicrobiales</taxon>
        <taxon>Xanthobacteraceae</taxon>
        <taxon>Xanthobacter</taxon>
    </lineage>
</organism>
<gene>
    <name evidence="2" type="ORF">D9R14_18860</name>
</gene>
<keyword evidence="3" id="KW-1185">Reference proteome</keyword>
<evidence type="ECO:0000313" key="3">
    <source>
        <dbReference type="Proteomes" id="UP000269692"/>
    </source>
</evidence>
<evidence type="ECO:0000313" key="2">
    <source>
        <dbReference type="EMBL" id="RLP74423.1"/>
    </source>
</evidence>
<keyword evidence="1" id="KW-0732">Signal</keyword>
<dbReference type="RefSeq" id="WP_121624896.1">
    <property type="nucleotide sequence ID" value="NZ_JACIIW010000003.1"/>
</dbReference>
<accession>A0A3L7A291</accession>
<sequence length="130" mass="13519">MHDTTRRLRRLGLSAASLALAALLAAPATALADNAMRFDGTWSVRTSAETGSCGKNYDFKLNVKGGKVTYAGYWPVNAAGGISKVGIVKMTLSHNGGKVVATGLAEGDQASGDWSSPEPNCSGSWFAKRA</sequence>
<dbReference type="AlphaFoldDB" id="A0A3L7A291"/>
<feature type="signal peptide" evidence="1">
    <location>
        <begin position="1"/>
        <end position="32"/>
    </location>
</feature>
<reference evidence="2 3" key="1">
    <citation type="submission" date="2018-10" db="EMBL/GenBank/DDBJ databases">
        <title>Xanthobacter tagetidis genome sequencing and assembly.</title>
        <authorList>
            <person name="Maclea K.S."/>
            <person name="Goen A.E."/>
            <person name="Fatima S.A."/>
        </authorList>
    </citation>
    <scope>NUCLEOTIDE SEQUENCE [LARGE SCALE GENOMIC DNA]</scope>
    <source>
        <strain evidence="2 3">ATCC 700314</strain>
    </source>
</reference>
<proteinExistence type="predicted"/>
<protein>
    <submittedName>
        <fullName evidence="2">Uncharacterized protein</fullName>
    </submittedName>
</protein>
<dbReference type="OrthoDB" id="7933613at2"/>
<name>A0A3L7A291_9HYPH</name>
<feature type="chain" id="PRO_5017994369" evidence="1">
    <location>
        <begin position="33"/>
        <end position="130"/>
    </location>
</feature>
<evidence type="ECO:0000256" key="1">
    <source>
        <dbReference type="SAM" id="SignalP"/>
    </source>
</evidence>